<reference evidence="1" key="1">
    <citation type="submission" date="2024-11" db="EMBL/GenBank/DDBJ databases">
        <title>Sequencing of Borrelia variable plasmids from multiple Borrelia sensu lato isolates.</title>
        <authorList>
            <person name="Mongodin E.F."/>
            <person name="Rudenko N."/>
            <person name="Fraser C.M."/>
            <person name="Schutzer S."/>
            <person name="Luft B."/>
            <person name="Morgan R."/>
            <person name="Casjens S."/>
            <person name="Qiu W."/>
        </authorList>
    </citation>
    <scope>NUCLEOTIDE SEQUENCE</scope>
    <source>
        <strain evidence="1">PotiB3</strain>
    </source>
</reference>
<dbReference type="EMBL" id="CP179538">
    <property type="protein sequence ID" value="XPK47105.1"/>
    <property type="molecule type" value="Genomic_DNA"/>
</dbReference>
<accession>A0ACD5GM05</accession>
<keyword evidence="1" id="KW-0614">Plasmid</keyword>
<name>A0ACD5GM05_9SPIR</name>
<evidence type="ECO:0000313" key="2">
    <source>
        <dbReference type="Proteomes" id="UP001301963"/>
    </source>
</evidence>
<protein>
    <submittedName>
        <fullName evidence="1">Cell surface protein</fullName>
    </submittedName>
</protein>
<keyword evidence="2" id="KW-1185">Reference proteome</keyword>
<evidence type="ECO:0000313" key="1">
    <source>
        <dbReference type="EMBL" id="XPK47105.1"/>
    </source>
</evidence>
<proteinExistence type="predicted"/>
<gene>
    <name evidence="1" type="ORF">QIA44_05065</name>
</gene>
<geneLocation type="plasmid" evidence="1 2">
    <name>lp25</name>
</geneLocation>
<dbReference type="Proteomes" id="UP001301963">
    <property type="component" value="Plasmid lp25"/>
</dbReference>
<sequence>MLKLGEYILFIVSLFFIVSCSMVNRAQNQTENSENGKKNINKDISSVDQNSNINQEQPNKIIDESTQRNINELKIFAEKTKGYSLKLDLLYNENTGAYNNIVNFSHCNSKYCTDILSEAIAVFKTNNKDSKDNKILSKFKDFEKIIEEYKPTFLKEAIDNFATQLNQLSLNSIFNSYRPFALSYKNLMERIVLAYIESFDVVSSKFVDNKFVEASKEFIDKAQKFVARSQLVALDCIVRTISNIVNERDINNLPSVFKEYTQMEGFLSAAAKLDRAYKALK</sequence>
<organism evidence="1 2">
    <name type="scientific">Borreliella lusitaniae</name>
    <dbReference type="NCBI Taxonomy" id="100177"/>
    <lineage>
        <taxon>Bacteria</taxon>
        <taxon>Pseudomonadati</taxon>
        <taxon>Spirochaetota</taxon>
        <taxon>Spirochaetia</taxon>
        <taxon>Spirochaetales</taxon>
        <taxon>Borreliaceae</taxon>
        <taxon>Borreliella</taxon>
    </lineage>
</organism>